<dbReference type="InterPro" id="IPR011992">
    <property type="entry name" value="EF-hand-dom_pair"/>
</dbReference>
<dbReference type="GO" id="GO:0005509">
    <property type="term" value="F:calcium ion binding"/>
    <property type="evidence" value="ECO:0007669"/>
    <property type="project" value="InterPro"/>
</dbReference>
<keyword evidence="1" id="KW-0106">Calcium</keyword>
<dbReference type="Pfam" id="PF05542">
    <property type="entry name" value="DUF760"/>
    <property type="match status" value="1"/>
</dbReference>
<dbReference type="Pfam" id="PF13499">
    <property type="entry name" value="EF-hand_7"/>
    <property type="match status" value="1"/>
</dbReference>
<dbReference type="SUPFAM" id="SSF47473">
    <property type="entry name" value="EF-hand"/>
    <property type="match status" value="1"/>
</dbReference>
<feature type="domain" description="EF-hand" evidence="3">
    <location>
        <begin position="7"/>
        <end position="42"/>
    </location>
</feature>
<dbReference type="PROSITE" id="PS00018">
    <property type="entry name" value="EF_HAND_1"/>
    <property type="match status" value="2"/>
</dbReference>
<dbReference type="InterPro" id="IPR008479">
    <property type="entry name" value="DUF760"/>
</dbReference>
<proteinExistence type="predicted"/>
<name>A0A7S1BW97_9STRA</name>
<dbReference type="InterPro" id="IPR018247">
    <property type="entry name" value="EF_Hand_1_Ca_BS"/>
</dbReference>
<organism evidence="4">
    <name type="scientific">Corethron hystrix</name>
    <dbReference type="NCBI Taxonomy" id="216773"/>
    <lineage>
        <taxon>Eukaryota</taxon>
        <taxon>Sar</taxon>
        <taxon>Stramenopiles</taxon>
        <taxon>Ochrophyta</taxon>
        <taxon>Bacillariophyta</taxon>
        <taxon>Coscinodiscophyceae</taxon>
        <taxon>Corethrophycidae</taxon>
        <taxon>Corethrales</taxon>
        <taxon>Corethraceae</taxon>
        <taxon>Corethron</taxon>
    </lineage>
</organism>
<dbReference type="Gene3D" id="1.10.238.10">
    <property type="entry name" value="EF-hand"/>
    <property type="match status" value="1"/>
</dbReference>
<evidence type="ECO:0000313" key="4">
    <source>
        <dbReference type="EMBL" id="CAD8898017.1"/>
    </source>
</evidence>
<feature type="region of interest" description="Disordered" evidence="2">
    <location>
        <begin position="146"/>
        <end position="178"/>
    </location>
</feature>
<dbReference type="PANTHER" id="PTHR33598">
    <property type="entry name" value="OS02G0833400 PROTEIN"/>
    <property type="match status" value="1"/>
</dbReference>
<sequence>MNLSGRTTIESYKEAFDRIDEDRSGFIESNEVDLLLQEVYGERPPDFEIQAFLKFFDRNSDGKISWTEFQQGLGMMQVANKKTGAGWGTSGGEDTKRSLPPAPMDVPEPNVSGEIELEMEDGKLIKIDAKEYIDALKAEAQELKDALARESSAPSAPAPADPTPLGGTNAGPPRPASIPAYLATLPPENVKALTEGMGSDVFETMQRLVDFVLNGGPEGKEKGQKLDPKKELEIPGAALQKLALWQLILGYRLREEEAKGDFKKISSR</sequence>
<gene>
    <name evidence="4" type="ORF">CHYS00102_LOCUS25231</name>
</gene>
<feature type="region of interest" description="Disordered" evidence="2">
    <location>
        <begin position="83"/>
        <end position="110"/>
    </location>
</feature>
<feature type="domain" description="EF-hand" evidence="3">
    <location>
        <begin position="44"/>
        <end position="79"/>
    </location>
</feature>
<dbReference type="CDD" id="cd00051">
    <property type="entry name" value="EFh"/>
    <property type="match status" value="1"/>
</dbReference>
<evidence type="ECO:0000256" key="2">
    <source>
        <dbReference type="SAM" id="MobiDB-lite"/>
    </source>
</evidence>
<dbReference type="AlphaFoldDB" id="A0A7S1BW97"/>
<reference evidence="4" key="1">
    <citation type="submission" date="2021-01" db="EMBL/GenBank/DDBJ databases">
        <authorList>
            <person name="Corre E."/>
            <person name="Pelletier E."/>
            <person name="Niang G."/>
            <person name="Scheremetjew M."/>
            <person name="Finn R."/>
            <person name="Kale V."/>
            <person name="Holt S."/>
            <person name="Cochrane G."/>
            <person name="Meng A."/>
            <person name="Brown T."/>
            <person name="Cohen L."/>
        </authorList>
    </citation>
    <scope>NUCLEOTIDE SEQUENCE</scope>
    <source>
        <strain evidence="4">308</strain>
    </source>
</reference>
<dbReference type="PANTHER" id="PTHR33598:SF4">
    <property type="entry name" value="OS02G0833400 PROTEIN"/>
    <property type="match status" value="1"/>
</dbReference>
<evidence type="ECO:0000259" key="3">
    <source>
        <dbReference type="PROSITE" id="PS50222"/>
    </source>
</evidence>
<dbReference type="PROSITE" id="PS50222">
    <property type="entry name" value="EF_HAND_2"/>
    <property type="match status" value="2"/>
</dbReference>
<dbReference type="SMART" id="SM00054">
    <property type="entry name" value="EFh"/>
    <property type="match status" value="2"/>
</dbReference>
<dbReference type="InterPro" id="IPR002048">
    <property type="entry name" value="EF_hand_dom"/>
</dbReference>
<dbReference type="EMBL" id="HBFR01034551">
    <property type="protein sequence ID" value="CAD8898017.1"/>
    <property type="molecule type" value="Transcribed_RNA"/>
</dbReference>
<evidence type="ECO:0000256" key="1">
    <source>
        <dbReference type="ARBA" id="ARBA00022837"/>
    </source>
</evidence>
<accession>A0A7S1BW97</accession>
<protein>
    <recommendedName>
        <fullName evidence="3">EF-hand domain-containing protein</fullName>
    </recommendedName>
</protein>